<feature type="non-terminal residue" evidence="1">
    <location>
        <position position="1"/>
    </location>
</feature>
<comment type="caution">
    <text evidence="1">The sequence shown here is derived from an EMBL/GenBank/DDBJ whole genome shotgun (WGS) entry which is preliminary data.</text>
</comment>
<protein>
    <submittedName>
        <fullName evidence="1">Uncharacterized protein</fullName>
    </submittedName>
</protein>
<proteinExistence type="predicted"/>
<dbReference type="AlphaFoldDB" id="X0UH92"/>
<gene>
    <name evidence="1" type="ORF">S01H1_23584</name>
</gene>
<reference evidence="1" key="1">
    <citation type="journal article" date="2014" name="Front. Microbiol.">
        <title>High frequency of phylogenetically diverse reductive dehalogenase-homologous genes in deep subseafloor sedimentary metagenomes.</title>
        <authorList>
            <person name="Kawai M."/>
            <person name="Futagami T."/>
            <person name="Toyoda A."/>
            <person name="Takaki Y."/>
            <person name="Nishi S."/>
            <person name="Hori S."/>
            <person name="Arai W."/>
            <person name="Tsubouchi T."/>
            <person name="Morono Y."/>
            <person name="Uchiyama I."/>
            <person name="Ito T."/>
            <person name="Fujiyama A."/>
            <person name="Inagaki F."/>
            <person name="Takami H."/>
        </authorList>
    </citation>
    <scope>NUCLEOTIDE SEQUENCE</scope>
    <source>
        <strain evidence="1">Expedition CK06-06</strain>
    </source>
</reference>
<feature type="non-terminal residue" evidence="1">
    <location>
        <position position="131"/>
    </location>
</feature>
<dbReference type="EMBL" id="BARS01013670">
    <property type="protein sequence ID" value="GAF98671.1"/>
    <property type="molecule type" value="Genomic_DNA"/>
</dbReference>
<dbReference type="Pfam" id="PF11308">
    <property type="entry name" value="Glyco_hydro_129"/>
    <property type="match status" value="1"/>
</dbReference>
<dbReference type="InterPro" id="IPR021459">
    <property type="entry name" value="GH101-related"/>
</dbReference>
<evidence type="ECO:0000313" key="1">
    <source>
        <dbReference type="EMBL" id="GAF98671.1"/>
    </source>
</evidence>
<accession>X0UH92</accession>
<sequence length="131" mass="15056">NELSRVLGRKDFFDDNSWNEVPLQGPVLELLERDRDTLSPAELCRMNSLLLHKAFEKFMLGPDLWGNGVSIKMLRQFQQHGFDRMRLCVAGWEGVEKRPAVARLADEMGYLFGTYDSYHSIHDPTLLGTDN</sequence>
<name>X0UH92_9ZZZZ</name>
<organism evidence="1">
    <name type="scientific">marine sediment metagenome</name>
    <dbReference type="NCBI Taxonomy" id="412755"/>
    <lineage>
        <taxon>unclassified sequences</taxon>
        <taxon>metagenomes</taxon>
        <taxon>ecological metagenomes</taxon>
    </lineage>
</organism>